<accession>A0ABY7BML1</accession>
<reference evidence="1" key="1">
    <citation type="submission" date="2022-12" db="EMBL/GenBank/DDBJ databases">
        <authorList>
            <person name="Bing R.G."/>
            <person name="Willard D.J."/>
            <person name="Manesh M.J.H."/>
            <person name="Laemthong T."/>
            <person name="Crosby J.R."/>
            <person name="Kelly R.M."/>
        </authorList>
    </citation>
    <scope>NUCLEOTIDE SEQUENCE</scope>
    <source>
        <strain evidence="1">DSM 8990</strain>
    </source>
</reference>
<dbReference type="RefSeq" id="WP_241765436.1">
    <property type="nucleotide sequence ID" value="NZ_CP113865.1"/>
</dbReference>
<dbReference type="Gene3D" id="3.40.47.40">
    <property type="entry name" value="Stage V sporulation protein AD"/>
    <property type="match status" value="1"/>
</dbReference>
<evidence type="ECO:0000313" key="2">
    <source>
        <dbReference type="Proteomes" id="UP001164909"/>
    </source>
</evidence>
<dbReference type="Proteomes" id="UP001164909">
    <property type="component" value="Chromosome"/>
</dbReference>
<organism evidence="1 2">
    <name type="scientific">Caldicellulosiruptor morganii</name>
    <dbReference type="NCBI Taxonomy" id="1387555"/>
    <lineage>
        <taxon>Bacteria</taxon>
        <taxon>Bacillati</taxon>
        <taxon>Bacillota</taxon>
        <taxon>Bacillota incertae sedis</taxon>
        <taxon>Caldicellulosiruptorales</taxon>
        <taxon>Caldicellulosiruptoraceae</taxon>
        <taxon>Caldicellulosiruptor</taxon>
    </lineage>
</organism>
<keyword evidence="2" id="KW-1185">Reference proteome</keyword>
<name>A0ABY7BML1_9FIRM</name>
<dbReference type="InterPro" id="IPR038369">
    <property type="entry name" value="SpoVAD_sf"/>
</dbReference>
<dbReference type="EMBL" id="CP113865">
    <property type="protein sequence ID" value="WAM33755.1"/>
    <property type="molecule type" value="Genomic_DNA"/>
</dbReference>
<dbReference type="InterPro" id="IPR010894">
    <property type="entry name" value="SpoVAD"/>
</dbReference>
<sequence length="54" mass="6091">MKKLGKATFRFENLPVISDCFTVVGKKESEGPLGIFFDMAIEDEYAGQKSWTMV</sequence>
<protein>
    <submittedName>
        <fullName evidence="1">Uncharacterized protein</fullName>
    </submittedName>
</protein>
<dbReference type="Pfam" id="PF07451">
    <property type="entry name" value="SpoVAD"/>
    <property type="match status" value="1"/>
</dbReference>
<proteinExistence type="predicted"/>
<evidence type="ECO:0000313" key="1">
    <source>
        <dbReference type="EMBL" id="WAM33755.1"/>
    </source>
</evidence>
<gene>
    <name evidence="1" type="ORF">OTK00_002292</name>
</gene>